<sequence length="74" mass="8025">MVQIRVAPLASDQSNMLDVNAVFIVLWSNDEKGLLLGDGLHLDQHVFEEGVISRNADPELLCSEAITVSSSKST</sequence>
<name>A0ABQ5AZD9_9ASTR</name>
<dbReference type="EMBL" id="BQNB010012746">
    <property type="protein sequence ID" value="GJT07384.1"/>
    <property type="molecule type" value="Genomic_DNA"/>
</dbReference>
<accession>A0ABQ5AZD9</accession>
<gene>
    <name evidence="1" type="ORF">Tco_0841846</name>
</gene>
<reference evidence="1" key="1">
    <citation type="journal article" date="2022" name="Int. J. Mol. Sci.">
        <title>Draft Genome of Tanacetum Coccineum: Genomic Comparison of Closely Related Tanacetum-Family Plants.</title>
        <authorList>
            <person name="Yamashiro T."/>
            <person name="Shiraishi A."/>
            <person name="Nakayama K."/>
            <person name="Satake H."/>
        </authorList>
    </citation>
    <scope>NUCLEOTIDE SEQUENCE</scope>
</reference>
<dbReference type="Proteomes" id="UP001151760">
    <property type="component" value="Unassembled WGS sequence"/>
</dbReference>
<comment type="caution">
    <text evidence="1">The sequence shown here is derived from an EMBL/GenBank/DDBJ whole genome shotgun (WGS) entry which is preliminary data.</text>
</comment>
<organism evidence="1 2">
    <name type="scientific">Tanacetum coccineum</name>
    <dbReference type="NCBI Taxonomy" id="301880"/>
    <lineage>
        <taxon>Eukaryota</taxon>
        <taxon>Viridiplantae</taxon>
        <taxon>Streptophyta</taxon>
        <taxon>Embryophyta</taxon>
        <taxon>Tracheophyta</taxon>
        <taxon>Spermatophyta</taxon>
        <taxon>Magnoliopsida</taxon>
        <taxon>eudicotyledons</taxon>
        <taxon>Gunneridae</taxon>
        <taxon>Pentapetalae</taxon>
        <taxon>asterids</taxon>
        <taxon>campanulids</taxon>
        <taxon>Asterales</taxon>
        <taxon>Asteraceae</taxon>
        <taxon>Asteroideae</taxon>
        <taxon>Anthemideae</taxon>
        <taxon>Anthemidinae</taxon>
        <taxon>Tanacetum</taxon>
    </lineage>
</organism>
<evidence type="ECO:0000313" key="1">
    <source>
        <dbReference type="EMBL" id="GJT07384.1"/>
    </source>
</evidence>
<proteinExistence type="predicted"/>
<keyword evidence="2" id="KW-1185">Reference proteome</keyword>
<protein>
    <submittedName>
        <fullName evidence="1">Uncharacterized protein</fullName>
    </submittedName>
</protein>
<evidence type="ECO:0000313" key="2">
    <source>
        <dbReference type="Proteomes" id="UP001151760"/>
    </source>
</evidence>
<reference evidence="1" key="2">
    <citation type="submission" date="2022-01" db="EMBL/GenBank/DDBJ databases">
        <authorList>
            <person name="Yamashiro T."/>
            <person name="Shiraishi A."/>
            <person name="Satake H."/>
            <person name="Nakayama K."/>
        </authorList>
    </citation>
    <scope>NUCLEOTIDE SEQUENCE</scope>
</reference>